<evidence type="ECO:0000313" key="1">
    <source>
        <dbReference type="EMBL" id="MFB0833745.1"/>
    </source>
</evidence>
<protein>
    <submittedName>
        <fullName evidence="1">Uncharacterized protein</fullName>
    </submittedName>
</protein>
<proteinExistence type="predicted"/>
<comment type="caution">
    <text evidence="1">The sequence shown here is derived from an EMBL/GenBank/DDBJ whole genome shotgun (WGS) entry which is preliminary data.</text>
</comment>
<reference evidence="1 2" key="1">
    <citation type="submission" date="2024-09" db="EMBL/GenBank/DDBJ databases">
        <authorList>
            <person name="Salinas-Garcia M.A."/>
            <person name="Prieme A."/>
        </authorList>
    </citation>
    <scope>NUCLEOTIDE SEQUENCE [LARGE SCALE GENOMIC DNA]</scope>
    <source>
        <strain evidence="1 2">DSM 21081</strain>
    </source>
</reference>
<accession>A0ABV4UJL9</accession>
<dbReference type="RefSeq" id="WP_373970905.1">
    <property type="nucleotide sequence ID" value="NZ_JBHDLJ010000002.1"/>
</dbReference>
<gene>
    <name evidence="1" type="ORF">ACETWP_04020</name>
</gene>
<evidence type="ECO:0000313" key="2">
    <source>
        <dbReference type="Proteomes" id="UP001575652"/>
    </source>
</evidence>
<sequence length="153" mass="16614">MTRQPGDVMETSDDLPSTAGSIIEEWGGDHSGRAATLVPTSWDPRTHTFGGLVWCTPQPTWDLESYEVLTVPTNALLRRGTIAFTAGPPRPSGTRPLRRPGTIALLDGTVYTYCAWHLESAHPEHFVWLNPAAGILTEGDIERHGAELVAGMP</sequence>
<name>A0ABV4UJL9_9MICC</name>
<keyword evidence="2" id="KW-1185">Reference proteome</keyword>
<organism evidence="1 2">
    <name type="scientific">Arthrobacter halodurans</name>
    <dbReference type="NCBI Taxonomy" id="516699"/>
    <lineage>
        <taxon>Bacteria</taxon>
        <taxon>Bacillati</taxon>
        <taxon>Actinomycetota</taxon>
        <taxon>Actinomycetes</taxon>
        <taxon>Micrococcales</taxon>
        <taxon>Micrococcaceae</taxon>
        <taxon>Arthrobacter</taxon>
    </lineage>
</organism>
<dbReference type="Proteomes" id="UP001575652">
    <property type="component" value="Unassembled WGS sequence"/>
</dbReference>
<dbReference type="EMBL" id="JBHDLJ010000002">
    <property type="protein sequence ID" value="MFB0833745.1"/>
    <property type="molecule type" value="Genomic_DNA"/>
</dbReference>